<evidence type="ECO:0000313" key="3">
    <source>
        <dbReference type="Proteomes" id="UP000269221"/>
    </source>
</evidence>
<feature type="region of interest" description="Disordered" evidence="1">
    <location>
        <begin position="121"/>
        <end position="146"/>
    </location>
</feature>
<sequence>MTAQIWLSNMKTLMLERMMTGAMADMPMTEDVPITNTNTADTQGIAETETSPDLAGRSEDSDTTVNDDEAKADMVAVTEDVPITNTENGETQGTTTADTTPSPTLSQELIWDYFQDPCASSKQQGSSLGPGMEASRDCVSPQATATGPAQPLRLAQCGGKRSTSLGKLGELFPWIVLHVFPVPPPGSSHCKEHSPETDIPCHCGCKVTNGHSEAG</sequence>
<dbReference type="EMBL" id="QRBI01000218">
    <property type="protein sequence ID" value="RMB92790.1"/>
    <property type="molecule type" value="Genomic_DNA"/>
</dbReference>
<comment type="caution">
    <text evidence="2">The sequence shown here is derived from an EMBL/GenBank/DDBJ whole genome shotgun (WGS) entry which is preliminary data.</text>
</comment>
<feature type="region of interest" description="Disordered" evidence="1">
    <location>
        <begin position="34"/>
        <end position="69"/>
    </location>
</feature>
<protein>
    <submittedName>
        <fullName evidence="2">Uncharacterized protein</fullName>
    </submittedName>
</protein>
<proteinExistence type="predicted"/>
<organism evidence="2 3">
    <name type="scientific">Hirundo rustica rustica</name>
    <dbReference type="NCBI Taxonomy" id="333673"/>
    <lineage>
        <taxon>Eukaryota</taxon>
        <taxon>Metazoa</taxon>
        <taxon>Chordata</taxon>
        <taxon>Craniata</taxon>
        <taxon>Vertebrata</taxon>
        <taxon>Euteleostomi</taxon>
        <taxon>Archelosauria</taxon>
        <taxon>Archosauria</taxon>
        <taxon>Dinosauria</taxon>
        <taxon>Saurischia</taxon>
        <taxon>Theropoda</taxon>
        <taxon>Coelurosauria</taxon>
        <taxon>Aves</taxon>
        <taxon>Neognathae</taxon>
        <taxon>Neoaves</taxon>
        <taxon>Telluraves</taxon>
        <taxon>Australaves</taxon>
        <taxon>Passeriformes</taxon>
        <taxon>Sylvioidea</taxon>
        <taxon>Hirundinidae</taxon>
        <taxon>Hirundo</taxon>
    </lineage>
</organism>
<reference evidence="2 3" key="1">
    <citation type="submission" date="2018-07" db="EMBL/GenBank/DDBJ databases">
        <title>A high quality draft genome assembly of the barn swallow (H. rustica rustica).</title>
        <authorList>
            <person name="Formenti G."/>
            <person name="Chiara M."/>
            <person name="Poveda L."/>
            <person name="Francoijs K.-J."/>
            <person name="Bonisoli-Alquati A."/>
            <person name="Canova L."/>
            <person name="Gianfranceschi L."/>
            <person name="Horner D.S."/>
            <person name="Saino N."/>
        </authorList>
    </citation>
    <scope>NUCLEOTIDE SEQUENCE [LARGE SCALE GENOMIC DNA]</scope>
    <source>
        <strain evidence="2">Chelidonia</strain>
        <tissue evidence="2">Blood</tissue>
    </source>
</reference>
<accession>A0A3M0IXW1</accession>
<feature type="region of interest" description="Disordered" evidence="1">
    <location>
        <begin position="81"/>
        <end position="103"/>
    </location>
</feature>
<dbReference type="AlphaFoldDB" id="A0A3M0IXW1"/>
<evidence type="ECO:0000256" key="1">
    <source>
        <dbReference type="SAM" id="MobiDB-lite"/>
    </source>
</evidence>
<evidence type="ECO:0000313" key="2">
    <source>
        <dbReference type="EMBL" id="RMB92790.1"/>
    </source>
</evidence>
<name>A0A3M0IXW1_HIRRU</name>
<keyword evidence="3" id="KW-1185">Reference proteome</keyword>
<gene>
    <name evidence="2" type="ORF">DUI87_30840</name>
</gene>
<dbReference type="Proteomes" id="UP000269221">
    <property type="component" value="Unassembled WGS sequence"/>
</dbReference>
<feature type="compositionally biased region" description="Low complexity" evidence="1">
    <location>
        <begin position="84"/>
        <end position="103"/>
    </location>
</feature>